<name>A0A241XR13_PSEAI</name>
<comment type="caution">
    <text evidence="1">The sequence shown here is derived from an EMBL/GenBank/DDBJ whole genome shotgun (WGS) entry which is preliminary data.</text>
</comment>
<reference evidence="1 2" key="1">
    <citation type="submission" date="2017-05" db="EMBL/GenBank/DDBJ databases">
        <authorList>
            <person name="Song R."/>
            <person name="Chenine A.L."/>
            <person name="Ruprecht R.M."/>
        </authorList>
    </citation>
    <scope>NUCLEOTIDE SEQUENCE [LARGE SCALE GENOMIC DNA]</scope>
    <source>
        <strain evidence="1 2">S567_C10_BS</strain>
    </source>
</reference>
<sequence>MAMRLVVNANFRPGYSVFLMLRKEARAAYARYLASKAALRRVERKLGKLDAIGAGRGLPRRDVFQYNSYVREARLLSEQLETLCEILGRYGQRLEDEMRALSSRTPILTKLSLIGASSSLVSQYEGTSPELCDLVLRDRLEDTSGGAVGGPVLACLLASRGELLEKRSLPRQAFQMHHFEHLEGMPGCLKAVAGRDL</sequence>
<evidence type="ECO:0000313" key="2">
    <source>
        <dbReference type="Proteomes" id="UP000194857"/>
    </source>
</evidence>
<gene>
    <name evidence="1" type="ORF">CAZ10_08810</name>
</gene>
<dbReference type="AlphaFoldDB" id="A0A241XR13"/>
<dbReference type="EMBL" id="NFFZ01000004">
    <property type="protein sequence ID" value="OTI62941.1"/>
    <property type="molecule type" value="Genomic_DNA"/>
</dbReference>
<evidence type="ECO:0000313" key="1">
    <source>
        <dbReference type="EMBL" id="OTI62941.1"/>
    </source>
</evidence>
<protein>
    <submittedName>
        <fullName evidence="1">Uncharacterized protein</fullName>
    </submittedName>
</protein>
<dbReference type="Proteomes" id="UP000194857">
    <property type="component" value="Unassembled WGS sequence"/>
</dbReference>
<proteinExistence type="predicted"/>
<organism evidence="1 2">
    <name type="scientific">Pseudomonas aeruginosa</name>
    <dbReference type="NCBI Taxonomy" id="287"/>
    <lineage>
        <taxon>Bacteria</taxon>
        <taxon>Pseudomonadati</taxon>
        <taxon>Pseudomonadota</taxon>
        <taxon>Gammaproteobacteria</taxon>
        <taxon>Pseudomonadales</taxon>
        <taxon>Pseudomonadaceae</taxon>
        <taxon>Pseudomonas</taxon>
    </lineage>
</organism>
<accession>A0A241XR13</accession>